<reference evidence="1 2" key="1">
    <citation type="submission" date="2019-06" db="EMBL/GenBank/DDBJ databases">
        <title>Description of Kitasatospora acidophila sp. nov. isolated from pine grove soil, and reclassification of Streptomyces novaecaesareae to Kitasatospora novaeceasareae comb. nov.</title>
        <authorList>
            <person name="Kim M.J."/>
        </authorList>
    </citation>
    <scope>NUCLEOTIDE SEQUENCE [LARGE SCALE GENOMIC DNA]</scope>
    <source>
        <strain evidence="1 2">MMS16-CNU292</strain>
    </source>
</reference>
<dbReference type="Proteomes" id="UP000319103">
    <property type="component" value="Unassembled WGS sequence"/>
</dbReference>
<dbReference type="Gene3D" id="1.10.287.1060">
    <property type="entry name" value="ESAT-6-like"/>
    <property type="match status" value="1"/>
</dbReference>
<organism evidence="1 2">
    <name type="scientific">Kitasatospora acidiphila</name>
    <dbReference type="NCBI Taxonomy" id="2567942"/>
    <lineage>
        <taxon>Bacteria</taxon>
        <taxon>Bacillati</taxon>
        <taxon>Actinomycetota</taxon>
        <taxon>Actinomycetes</taxon>
        <taxon>Kitasatosporales</taxon>
        <taxon>Streptomycetaceae</taxon>
        <taxon>Kitasatospora</taxon>
    </lineage>
</organism>
<dbReference type="OrthoDB" id="4247540at2"/>
<proteinExistence type="predicted"/>
<protein>
    <recommendedName>
        <fullName evidence="3">Excreted virulence factor EspC (Type VII ESX diderm)</fullName>
    </recommendedName>
</protein>
<dbReference type="Pfam" id="PF10824">
    <property type="entry name" value="T7SS_ESX_EspC"/>
    <property type="match status" value="1"/>
</dbReference>
<dbReference type="RefSeq" id="WP_141635476.1">
    <property type="nucleotide sequence ID" value="NZ_VIGB01000003.1"/>
</dbReference>
<dbReference type="SUPFAM" id="SSF140453">
    <property type="entry name" value="EsxAB dimer-like"/>
    <property type="match status" value="1"/>
</dbReference>
<dbReference type="GO" id="GO:0009306">
    <property type="term" value="P:protein secretion"/>
    <property type="evidence" value="ECO:0007669"/>
    <property type="project" value="InterPro"/>
</dbReference>
<sequence length="101" mass="10447">MADIEVNLGELRASAGMERGIGDDLATPISTAVTSASTAAGKLTGWSLSGAVQTLADGWKSPLGTMRQRVIDTASNLDTCAQNHEQNDRAVAQQFPTQGGS</sequence>
<dbReference type="InterPro" id="IPR036689">
    <property type="entry name" value="ESAT-6-like_sf"/>
</dbReference>
<gene>
    <name evidence="1" type="ORF">E6W39_25195</name>
</gene>
<evidence type="ECO:0000313" key="2">
    <source>
        <dbReference type="Proteomes" id="UP000319103"/>
    </source>
</evidence>
<comment type="caution">
    <text evidence="1">The sequence shown here is derived from an EMBL/GenBank/DDBJ whole genome shotgun (WGS) entry which is preliminary data.</text>
</comment>
<evidence type="ECO:0000313" key="1">
    <source>
        <dbReference type="EMBL" id="TQF04926.1"/>
    </source>
</evidence>
<accession>A0A540W7C3</accession>
<name>A0A540W7C3_9ACTN</name>
<dbReference type="EMBL" id="VIGB01000003">
    <property type="protein sequence ID" value="TQF04926.1"/>
    <property type="molecule type" value="Genomic_DNA"/>
</dbReference>
<dbReference type="AlphaFoldDB" id="A0A540W7C3"/>
<dbReference type="InterPro" id="IPR022536">
    <property type="entry name" value="EspC"/>
</dbReference>
<evidence type="ECO:0008006" key="3">
    <source>
        <dbReference type="Google" id="ProtNLM"/>
    </source>
</evidence>
<keyword evidence="2" id="KW-1185">Reference proteome</keyword>